<dbReference type="EMBL" id="JAAITT010000035">
    <property type="protein sequence ID" value="NSJ51114.1"/>
    <property type="molecule type" value="Genomic_DNA"/>
</dbReference>
<keyword evidence="4 7" id="KW-0285">Flavoprotein</keyword>
<comment type="cofactor">
    <cofactor evidence="1 7">
        <name>FMN</name>
        <dbReference type="ChEBI" id="CHEBI:58210"/>
    </cofactor>
</comment>
<dbReference type="PROSITE" id="PS00201">
    <property type="entry name" value="FLAVODOXIN"/>
    <property type="match status" value="1"/>
</dbReference>
<organism evidence="9 12">
    <name type="scientific">Enterocloster aldenensis</name>
    <dbReference type="NCBI Taxonomy" id="358742"/>
    <lineage>
        <taxon>Bacteria</taxon>
        <taxon>Bacillati</taxon>
        <taxon>Bacillota</taxon>
        <taxon>Clostridia</taxon>
        <taxon>Lachnospirales</taxon>
        <taxon>Lachnospiraceae</taxon>
        <taxon>Enterocloster</taxon>
    </lineage>
</organism>
<dbReference type="AlphaFoldDB" id="A0AAW5BZ06"/>
<keyword evidence="11" id="KW-1185">Reference proteome</keyword>
<proteinExistence type="inferred from homology"/>
<dbReference type="GO" id="GO:0009055">
    <property type="term" value="F:electron transfer activity"/>
    <property type="evidence" value="ECO:0007669"/>
    <property type="project" value="UniProtKB-UniRule"/>
</dbReference>
<dbReference type="PANTHER" id="PTHR43717">
    <property type="entry name" value="ANAEROBIC NITRIC OXIDE REDUCTASE FLAVORUBREDOXIN"/>
    <property type="match status" value="1"/>
</dbReference>
<reference evidence="10 11" key="1">
    <citation type="journal article" date="2020" name="Cell Host Microbe">
        <title>Functional and Genomic Variation between Human-Derived Isolates of Lachnospiraceae Reveals Inter- and Intra-Species Diversity.</title>
        <authorList>
            <person name="Sorbara M.T."/>
            <person name="Littmann E.R."/>
            <person name="Fontana E."/>
            <person name="Moody T.U."/>
            <person name="Kohout C.E."/>
            <person name="Gjonbalaj M."/>
            <person name="Eaton V."/>
            <person name="Seok R."/>
            <person name="Leiner I.M."/>
            <person name="Pamer E.G."/>
        </authorList>
    </citation>
    <scope>NUCLEOTIDE SEQUENCE [LARGE SCALE GENOMIC DNA]</scope>
    <source>
        <strain evidence="10 11">MSK.1.17</strain>
    </source>
</reference>
<reference evidence="10" key="2">
    <citation type="submission" date="2020-02" db="EMBL/GenBank/DDBJ databases">
        <authorList>
            <person name="Littmann E."/>
            <person name="Sorbara M."/>
        </authorList>
    </citation>
    <scope>NUCLEOTIDE SEQUENCE</scope>
    <source>
        <strain evidence="10">MSK.1.17</strain>
    </source>
</reference>
<dbReference type="Proteomes" id="UP001299608">
    <property type="component" value="Unassembled WGS sequence"/>
</dbReference>
<evidence type="ECO:0000256" key="3">
    <source>
        <dbReference type="ARBA" id="ARBA00022448"/>
    </source>
</evidence>
<dbReference type="PROSITE" id="PS50902">
    <property type="entry name" value="FLAVODOXIN_LIKE"/>
    <property type="match status" value="1"/>
</dbReference>
<dbReference type="InterPro" id="IPR010087">
    <property type="entry name" value="Flav_short"/>
</dbReference>
<name>A0AAW5BZ06_9FIRM</name>
<dbReference type="InterPro" id="IPR008254">
    <property type="entry name" value="Flavodoxin/NO_synth"/>
</dbReference>
<evidence type="ECO:0000256" key="6">
    <source>
        <dbReference type="ARBA" id="ARBA00022982"/>
    </source>
</evidence>
<evidence type="ECO:0000256" key="7">
    <source>
        <dbReference type="RuleBase" id="RU367037"/>
    </source>
</evidence>
<dbReference type="Proteomes" id="UP000669239">
    <property type="component" value="Unassembled WGS sequence"/>
</dbReference>
<dbReference type="SUPFAM" id="SSF52218">
    <property type="entry name" value="Flavoproteins"/>
    <property type="match status" value="1"/>
</dbReference>
<dbReference type="GO" id="GO:0010181">
    <property type="term" value="F:FMN binding"/>
    <property type="evidence" value="ECO:0007669"/>
    <property type="project" value="UniProtKB-UniRule"/>
</dbReference>
<feature type="domain" description="Flavodoxin-like" evidence="8">
    <location>
        <begin position="4"/>
        <end position="141"/>
    </location>
</feature>
<evidence type="ECO:0000313" key="9">
    <source>
        <dbReference type="EMBL" id="MCG4745103.1"/>
    </source>
</evidence>
<dbReference type="Gene3D" id="3.40.50.360">
    <property type="match status" value="1"/>
</dbReference>
<evidence type="ECO:0000313" key="10">
    <source>
        <dbReference type="EMBL" id="NSJ51114.1"/>
    </source>
</evidence>
<keyword evidence="6 7" id="KW-0249">Electron transport</keyword>
<keyword evidence="5 7" id="KW-0288">FMN</keyword>
<evidence type="ECO:0000259" key="8">
    <source>
        <dbReference type="PROSITE" id="PS50902"/>
    </source>
</evidence>
<accession>A0AAW5BZ06</accession>
<dbReference type="EMBL" id="JAKNGE010000007">
    <property type="protein sequence ID" value="MCG4745103.1"/>
    <property type="molecule type" value="Genomic_DNA"/>
</dbReference>
<dbReference type="Pfam" id="PF00258">
    <property type="entry name" value="Flavodoxin_1"/>
    <property type="match status" value="1"/>
</dbReference>
<protein>
    <recommendedName>
        <fullName evidence="7">Flavodoxin</fullName>
    </recommendedName>
</protein>
<dbReference type="RefSeq" id="WP_165641422.1">
    <property type="nucleotide sequence ID" value="NZ_BAABZL010000001.1"/>
</dbReference>
<dbReference type="GeneID" id="97206502"/>
<dbReference type="InterPro" id="IPR029039">
    <property type="entry name" value="Flavoprotein-like_sf"/>
</dbReference>
<evidence type="ECO:0000313" key="11">
    <source>
        <dbReference type="Proteomes" id="UP000669239"/>
    </source>
</evidence>
<evidence type="ECO:0000313" key="12">
    <source>
        <dbReference type="Proteomes" id="UP001299608"/>
    </source>
</evidence>
<reference evidence="9" key="3">
    <citation type="submission" date="2022-01" db="EMBL/GenBank/DDBJ databases">
        <title>Collection of gut derived symbiotic bacterial strains cultured from healthy donors.</title>
        <authorList>
            <person name="Lin H."/>
            <person name="Kohout C."/>
            <person name="Waligurski E."/>
            <person name="Pamer E.G."/>
        </authorList>
    </citation>
    <scope>NUCLEOTIDE SEQUENCE</scope>
    <source>
        <strain evidence="9">DFI.6.55</strain>
    </source>
</reference>
<evidence type="ECO:0000256" key="1">
    <source>
        <dbReference type="ARBA" id="ARBA00001917"/>
    </source>
</evidence>
<dbReference type="NCBIfam" id="TIGR01753">
    <property type="entry name" value="flav_short"/>
    <property type="match status" value="1"/>
</dbReference>
<comment type="function">
    <text evidence="7">Low-potential electron donor to a number of redox enzymes.</text>
</comment>
<comment type="caution">
    <text evidence="9">The sequence shown here is derived from an EMBL/GenBank/DDBJ whole genome shotgun (WGS) entry which is preliminary data.</text>
</comment>
<evidence type="ECO:0000256" key="4">
    <source>
        <dbReference type="ARBA" id="ARBA00022630"/>
    </source>
</evidence>
<sequence length="145" mass="15298">MSKLMVVYWSQTGNTEIMANAVAEGVKEAGKESAAVEVSSMTPDALKDAPVFALGCPAMGAEVLEEDEMEPFMAEVESFAKGKQIGLFGSYGWGDGQWMRGWEERVAGAGAAVVGGQGVIAQETPDEDALSKCRELGRSLAGFMP</sequence>
<keyword evidence="3 7" id="KW-0813">Transport</keyword>
<comment type="similarity">
    <text evidence="2 7">Belongs to the flavodoxin family.</text>
</comment>
<dbReference type="PANTHER" id="PTHR43717:SF1">
    <property type="entry name" value="ANAEROBIC NITRIC OXIDE REDUCTASE FLAVORUBREDOXIN"/>
    <property type="match status" value="1"/>
</dbReference>
<evidence type="ECO:0000256" key="2">
    <source>
        <dbReference type="ARBA" id="ARBA00005267"/>
    </source>
</evidence>
<dbReference type="GO" id="GO:0016651">
    <property type="term" value="F:oxidoreductase activity, acting on NAD(P)H"/>
    <property type="evidence" value="ECO:0007669"/>
    <property type="project" value="UniProtKB-ARBA"/>
</dbReference>
<evidence type="ECO:0000256" key="5">
    <source>
        <dbReference type="ARBA" id="ARBA00022643"/>
    </source>
</evidence>
<gene>
    <name evidence="10" type="ORF">G5B36_20720</name>
    <name evidence="9" type="ORF">L0N08_06750</name>
</gene>
<dbReference type="InterPro" id="IPR001226">
    <property type="entry name" value="Flavodoxin_CS"/>
</dbReference>